<dbReference type="Proteomes" id="UP000280270">
    <property type="component" value="Unassembled WGS sequence"/>
</dbReference>
<accession>A0AB37NQ15</accession>
<comment type="caution">
    <text evidence="1">The sequence shown here is derived from an EMBL/GenBank/DDBJ whole genome shotgun (WGS) entry which is preliminary data.</text>
</comment>
<dbReference type="AlphaFoldDB" id="A0AB37NQ15"/>
<organism evidence="1 2">
    <name type="scientific">Listeria monocytogenes</name>
    <dbReference type="NCBI Taxonomy" id="1639"/>
    <lineage>
        <taxon>Bacteria</taxon>
        <taxon>Bacillati</taxon>
        <taxon>Bacillota</taxon>
        <taxon>Bacilli</taxon>
        <taxon>Bacillales</taxon>
        <taxon>Listeriaceae</taxon>
        <taxon>Listeria</taxon>
    </lineage>
</organism>
<evidence type="ECO:0000313" key="1">
    <source>
        <dbReference type="EMBL" id="RKC01048.1"/>
    </source>
</evidence>
<gene>
    <name evidence="1" type="ORF">AE233_01304</name>
</gene>
<reference evidence="1 2" key="1">
    <citation type="journal article" date="2018" name="BMC Genomics">
        <title>Genes significantly associated with lineage II food isolates of Listeria monocytogenes.</title>
        <authorList>
            <person name="Pirone-Davies C."/>
            <person name="Chen Y."/>
            <person name="Pightling A."/>
            <person name="Ryan G."/>
            <person name="Wang Y."/>
            <person name="Yao K."/>
            <person name="Hoffmann M."/>
            <person name="Allard M.W."/>
        </authorList>
    </citation>
    <scope>NUCLEOTIDE SEQUENCE [LARGE SCALE GENOMIC DNA]</scope>
    <source>
        <strain evidence="1 2">CFSAN028761</strain>
    </source>
</reference>
<sequence length="110" mass="13035">METAVNLETEALKANDAFMSVHAKNFAKMKCNWDNAKKACLLEEGFSIRELARTSAYLSNSNYHYMADEMNKFLYVYFRNKPYELSEEQRSYCKAFVQLEMKRELESIFR</sequence>
<proteinExistence type="predicted"/>
<dbReference type="RefSeq" id="WP_120139822.1">
    <property type="nucleotide sequence ID" value="NZ_QUQA01000010.1"/>
</dbReference>
<dbReference type="EMBL" id="QUQA01000010">
    <property type="protein sequence ID" value="RKC01048.1"/>
    <property type="molecule type" value="Genomic_DNA"/>
</dbReference>
<protein>
    <recommendedName>
        <fullName evidence="3">Transcriptional regulator</fullName>
    </recommendedName>
</protein>
<evidence type="ECO:0000313" key="2">
    <source>
        <dbReference type="Proteomes" id="UP000280270"/>
    </source>
</evidence>
<name>A0AB37NQ15_LISMN</name>
<evidence type="ECO:0008006" key="3">
    <source>
        <dbReference type="Google" id="ProtNLM"/>
    </source>
</evidence>